<keyword evidence="10" id="KW-1185">Reference proteome</keyword>
<dbReference type="FunFam" id="2.60.120.330:FF:000005">
    <property type="entry name" value="1-aminocyclopropane-1-carboxylate oxidase homolog 1"/>
    <property type="match status" value="1"/>
</dbReference>
<comment type="cofactor">
    <cofactor evidence="1">
        <name>Fe cation</name>
        <dbReference type="ChEBI" id="CHEBI:24875"/>
    </cofactor>
</comment>
<dbReference type="GO" id="GO:0051213">
    <property type="term" value="F:dioxygenase activity"/>
    <property type="evidence" value="ECO:0007669"/>
    <property type="project" value="UniProtKB-ARBA"/>
</dbReference>
<sequence length="373" mass="42092">MGVTNTDEYQAENDSNYDRQSEVRKFEESKAGVKGLIDAGVTKIPRMFYFGQVSRAGNSGNDSRFSIPVIDLESIHSNTTVRTEVIQKVRNACEQWGFFQVVNHGIAVNMLDEMIDGVRRFHEQDTEVKKKLYSRDHKKKVFFMSNYDLFHSPAACWKDTLVCSAAPDPPEREELPAVCGEIVIDYSKHVMNLGLTLFELMSESLGLSPNHLKDMGCAEELVLLGHYYPACPEPELTLGNSDHTDGNFITILLQDQIGGLQVLHENQWVNVPPVHGALVVNVGDLLQLITNDKFYSLNHRVLANHVGPRISVAGFLRPRRTNEGSRVYGPIKELLSEENPAIYRETDAQEYMMRYFTKKANGISESALIHFKL</sequence>
<evidence type="ECO:0000259" key="8">
    <source>
        <dbReference type="PROSITE" id="PS51471"/>
    </source>
</evidence>
<dbReference type="Gene3D" id="2.60.120.330">
    <property type="entry name" value="B-lactam Antibiotic, Isopenicillin N Synthase, Chain"/>
    <property type="match status" value="1"/>
</dbReference>
<evidence type="ECO:0000256" key="1">
    <source>
        <dbReference type="ARBA" id="ARBA00001962"/>
    </source>
</evidence>
<evidence type="ECO:0000313" key="9">
    <source>
        <dbReference type="EMBL" id="KAB1219176.1"/>
    </source>
</evidence>
<keyword evidence="5 6" id="KW-0408">Iron</keyword>
<dbReference type="OrthoDB" id="288590at2759"/>
<evidence type="ECO:0000256" key="2">
    <source>
        <dbReference type="ARBA" id="ARBA00008056"/>
    </source>
</evidence>
<dbReference type="InterPro" id="IPR027443">
    <property type="entry name" value="IPNS-like_sf"/>
</dbReference>
<keyword evidence="3 6" id="KW-0479">Metal-binding</keyword>
<evidence type="ECO:0000256" key="5">
    <source>
        <dbReference type="ARBA" id="ARBA00023004"/>
    </source>
</evidence>
<dbReference type="InterPro" id="IPR044861">
    <property type="entry name" value="IPNS-like_FE2OG_OXY"/>
</dbReference>
<dbReference type="PANTHER" id="PTHR10209:SF884">
    <property type="entry name" value="1-AMINOCYCLOPROPANE-1-CARBOXYLATE OXIDASE HOMOLOG 1-LIKE"/>
    <property type="match status" value="1"/>
</dbReference>
<accession>A0A6A1W4C8</accession>
<feature type="compositionally biased region" description="Polar residues" evidence="7">
    <location>
        <begin position="1"/>
        <end position="14"/>
    </location>
</feature>
<dbReference type="InterPro" id="IPR026992">
    <property type="entry name" value="DIOX_N"/>
</dbReference>
<dbReference type="Proteomes" id="UP000516437">
    <property type="component" value="Chromosome 3"/>
</dbReference>
<dbReference type="InterPro" id="IPR005123">
    <property type="entry name" value="Oxoglu/Fe-dep_dioxygenase_dom"/>
</dbReference>
<dbReference type="Pfam" id="PF03171">
    <property type="entry name" value="2OG-FeII_Oxy"/>
    <property type="match status" value="1"/>
</dbReference>
<dbReference type="PANTHER" id="PTHR10209">
    <property type="entry name" value="OXIDOREDUCTASE, 2OG-FE II OXYGENASE FAMILY PROTEIN"/>
    <property type="match status" value="1"/>
</dbReference>
<feature type="region of interest" description="Disordered" evidence="7">
    <location>
        <begin position="1"/>
        <end position="24"/>
    </location>
</feature>
<evidence type="ECO:0000256" key="6">
    <source>
        <dbReference type="RuleBase" id="RU003682"/>
    </source>
</evidence>
<dbReference type="AlphaFoldDB" id="A0A6A1W4C8"/>
<comment type="caution">
    <text evidence="9">The sequence shown here is derived from an EMBL/GenBank/DDBJ whole genome shotgun (WGS) entry which is preliminary data.</text>
</comment>
<name>A0A6A1W4C8_9ROSI</name>
<protein>
    <recommendedName>
        <fullName evidence="8">Fe2OG dioxygenase domain-containing protein</fullName>
    </recommendedName>
</protein>
<evidence type="ECO:0000256" key="7">
    <source>
        <dbReference type="SAM" id="MobiDB-lite"/>
    </source>
</evidence>
<reference evidence="9 10" key="1">
    <citation type="journal article" date="2019" name="Plant Biotechnol. J.">
        <title>The red bayberry genome and genetic basis of sex determination.</title>
        <authorList>
            <person name="Jia H.M."/>
            <person name="Jia H.J."/>
            <person name="Cai Q.L."/>
            <person name="Wang Y."/>
            <person name="Zhao H.B."/>
            <person name="Yang W.F."/>
            <person name="Wang G.Y."/>
            <person name="Li Y.H."/>
            <person name="Zhan D.L."/>
            <person name="Shen Y.T."/>
            <person name="Niu Q.F."/>
            <person name="Chang L."/>
            <person name="Qiu J."/>
            <person name="Zhao L."/>
            <person name="Xie H.B."/>
            <person name="Fu W.Y."/>
            <person name="Jin J."/>
            <person name="Li X.W."/>
            <person name="Jiao Y."/>
            <person name="Zhou C.C."/>
            <person name="Tu T."/>
            <person name="Chai C.Y."/>
            <person name="Gao J.L."/>
            <person name="Fan L.J."/>
            <person name="van de Weg E."/>
            <person name="Wang J.Y."/>
            <person name="Gao Z.S."/>
        </authorList>
    </citation>
    <scope>NUCLEOTIDE SEQUENCE [LARGE SCALE GENOMIC DNA]</scope>
    <source>
        <tissue evidence="9">Leaves</tissue>
    </source>
</reference>
<organism evidence="9 10">
    <name type="scientific">Morella rubra</name>
    <name type="common">Chinese bayberry</name>
    <dbReference type="NCBI Taxonomy" id="262757"/>
    <lineage>
        <taxon>Eukaryota</taxon>
        <taxon>Viridiplantae</taxon>
        <taxon>Streptophyta</taxon>
        <taxon>Embryophyta</taxon>
        <taxon>Tracheophyta</taxon>
        <taxon>Spermatophyta</taxon>
        <taxon>Magnoliopsida</taxon>
        <taxon>eudicotyledons</taxon>
        <taxon>Gunneridae</taxon>
        <taxon>Pentapetalae</taxon>
        <taxon>rosids</taxon>
        <taxon>fabids</taxon>
        <taxon>Fagales</taxon>
        <taxon>Myricaceae</taxon>
        <taxon>Morella</taxon>
    </lineage>
</organism>
<dbReference type="SUPFAM" id="SSF51197">
    <property type="entry name" value="Clavaminate synthase-like"/>
    <property type="match status" value="1"/>
</dbReference>
<dbReference type="Pfam" id="PF14226">
    <property type="entry name" value="DIOX_N"/>
    <property type="match status" value="1"/>
</dbReference>
<dbReference type="GO" id="GO:0046872">
    <property type="term" value="F:metal ion binding"/>
    <property type="evidence" value="ECO:0007669"/>
    <property type="project" value="UniProtKB-KW"/>
</dbReference>
<evidence type="ECO:0000256" key="3">
    <source>
        <dbReference type="ARBA" id="ARBA00022723"/>
    </source>
</evidence>
<keyword evidence="4 6" id="KW-0560">Oxidoreductase</keyword>
<dbReference type="EMBL" id="RXIC02000021">
    <property type="protein sequence ID" value="KAB1219176.1"/>
    <property type="molecule type" value="Genomic_DNA"/>
</dbReference>
<gene>
    <name evidence="9" type="ORF">CJ030_MR3G008357</name>
</gene>
<comment type="similarity">
    <text evidence="2 6">Belongs to the iron/ascorbate-dependent oxidoreductase family.</text>
</comment>
<dbReference type="PROSITE" id="PS51471">
    <property type="entry name" value="FE2OG_OXY"/>
    <property type="match status" value="1"/>
</dbReference>
<proteinExistence type="inferred from homology"/>
<evidence type="ECO:0000256" key="4">
    <source>
        <dbReference type="ARBA" id="ARBA00023002"/>
    </source>
</evidence>
<feature type="domain" description="Fe2OG dioxygenase" evidence="8">
    <location>
        <begin position="219"/>
        <end position="318"/>
    </location>
</feature>
<evidence type="ECO:0000313" key="10">
    <source>
        <dbReference type="Proteomes" id="UP000516437"/>
    </source>
</evidence>